<dbReference type="Proteomes" id="UP000197032">
    <property type="component" value="Unassembled WGS sequence"/>
</dbReference>
<evidence type="ECO:0000256" key="1">
    <source>
        <dbReference type="SAM" id="Phobius"/>
    </source>
</evidence>
<name>A0A1Z5HUC1_9FIRM</name>
<feature type="domain" description="VanZ-like" evidence="2">
    <location>
        <begin position="16"/>
        <end position="114"/>
    </location>
</feature>
<evidence type="ECO:0000259" key="2">
    <source>
        <dbReference type="Pfam" id="PF04892"/>
    </source>
</evidence>
<dbReference type="Pfam" id="PF04892">
    <property type="entry name" value="VanZ"/>
    <property type="match status" value="1"/>
</dbReference>
<sequence>MRWKQARFLLTYWVPVFLYMGVIFYFSSKTGEEVSFVTIPDYFSHGLEYMGLSYLLFRALHNTAPDLPTGKIAAWAVAISIFYGITDEIHQYFVPGRTSAISDLLADAVGAVSAQVLRLYLFKVKR</sequence>
<reference evidence="4" key="1">
    <citation type="journal article" date="2017" name="Appl. Environ. Microbiol.">
        <title>Genomic Analysis of Calderihabitans maritimus KKC1, a Thermophilic, Hydrogenogenic, Carboxydotrophic Bacterium Isolated from Marine Sediment.</title>
        <authorList>
            <person name="Omae K."/>
            <person name="Yoneda Y."/>
            <person name="Fukuyama Y."/>
            <person name="Yoshida T."/>
            <person name="Sako Y."/>
        </authorList>
    </citation>
    <scope>NUCLEOTIDE SEQUENCE [LARGE SCALE GENOMIC DNA]</scope>
    <source>
        <strain evidence="4">KKC1</strain>
    </source>
</reference>
<accession>A0A1Z5HUC1</accession>
<dbReference type="NCBIfam" id="NF037970">
    <property type="entry name" value="vanZ_1"/>
    <property type="match status" value="1"/>
</dbReference>
<keyword evidence="1" id="KW-0472">Membrane</keyword>
<dbReference type="RefSeq" id="WP_202820035.1">
    <property type="nucleotide sequence ID" value="NZ_BDGJ01000117.1"/>
</dbReference>
<comment type="caution">
    <text evidence="3">The sequence shown here is derived from an EMBL/GenBank/DDBJ whole genome shotgun (WGS) entry which is preliminary data.</text>
</comment>
<feature type="transmembrane region" description="Helical" evidence="1">
    <location>
        <begin position="7"/>
        <end position="27"/>
    </location>
</feature>
<feature type="transmembrane region" description="Helical" evidence="1">
    <location>
        <begin position="100"/>
        <end position="121"/>
    </location>
</feature>
<keyword evidence="4" id="KW-1185">Reference proteome</keyword>
<evidence type="ECO:0000313" key="3">
    <source>
        <dbReference type="EMBL" id="GAW93133.1"/>
    </source>
</evidence>
<organism evidence="3 4">
    <name type="scientific">Calderihabitans maritimus</name>
    <dbReference type="NCBI Taxonomy" id="1246530"/>
    <lineage>
        <taxon>Bacteria</taxon>
        <taxon>Bacillati</taxon>
        <taxon>Bacillota</taxon>
        <taxon>Clostridia</taxon>
        <taxon>Neomoorellales</taxon>
        <taxon>Calderihabitantaceae</taxon>
        <taxon>Calderihabitans</taxon>
    </lineage>
</organism>
<dbReference type="EMBL" id="BDGJ01000117">
    <property type="protein sequence ID" value="GAW93133.1"/>
    <property type="molecule type" value="Genomic_DNA"/>
</dbReference>
<proteinExistence type="predicted"/>
<protein>
    <submittedName>
        <fullName evidence="3">Phosphotransbutyrylase</fullName>
    </submittedName>
</protein>
<dbReference type="AlphaFoldDB" id="A0A1Z5HUC1"/>
<dbReference type="InterPro" id="IPR006976">
    <property type="entry name" value="VanZ-like"/>
</dbReference>
<evidence type="ECO:0000313" key="4">
    <source>
        <dbReference type="Proteomes" id="UP000197032"/>
    </source>
</evidence>
<gene>
    <name evidence="3" type="ORF">KKC1_22740</name>
</gene>
<keyword evidence="1" id="KW-1133">Transmembrane helix</keyword>
<keyword evidence="1" id="KW-0812">Transmembrane</keyword>